<keyword evidence="4 12" id="KW-0863">Zinc-finger</keyword>
<dbReference type="PANTHER" id="PTHR32472">
    <property type="entry name" value="DNA REPAIR PROTEIN RADA"/>
    <property type="match status" value="1"/>
</dbReference>
<protein>
    <recommendedName>
        <fullName evidence="11 12">DNA repair protein RadA</fullName>
    </recommendedName>
</protein>
<dbReference type="GO" id="GO:0005524">
    <property type="term" value="F:ATP binding"/>
    <property type="evidence" value="ECO:0007669"/>
    <property type="project" value="UniProtKB-UniRule"/>
</dbReference>
<reference evidence="14" key="1">
    <citation type="journal article" date="2020" name="mSystems">
        <title>Genome- and Community-Level Interaction Insights into Carbon Utilization and Element Cycling Functions of Hydrothermarchaeota in Hydrothermal Sediment.</title>
        <authorList>
            <person name="Zhou Z."/>
            <person name="Liu Y."/>
            <person name="Xu W."/>
            <person name="Pan J."/>
            <person name="Luo Z.H."/>
            <person name="Li M."/>
        </authorList>
    </citation>
    <scope>NUCLEOTIDE SEQUENCE [LARGE SCALE GENOMIC DNA]</scope>
    <source>
        <strain evidence="14">SpSt-966</strain>
    </source>
</reference>
<dbReference type="EMBL" id="DTPE01000117">
    <property type="protein sequence ID" value="HGE75057.1"/>
    <property type="molecule type" value="Genomic_DNA"/>
</dbReference>
<accession>A0A7V3REG9</accession>
<evidence type="ECO:0000259" key="13">
    <source>
        <dbReference type="PROSITE" id="PS50162"/>
    </source>
</evidence>
<keyword evidence="2 12" id="KW-0547">Nucleotide-binding</keyword>
<dbReference type="SUPFAM" id="SSF52540">
    <property type="entry name" value="P-loop containing nucleoside triphosphate hydrolases"/>
    <property type="match status" value="1"/>
</dbReference>
<dbReference type="GO" id="GO:0003684">
    <property type="term" value="F:damaged DNA binding"/>
    <property type="evidence" value="ECO:0007669"/>
    <property type="project" value="InterPro"/>
</dbReference>
<dbReference type="InterPro" id="IPR004504">
    <property type="entry name" value="DNA_repair_RadA"/>
</dbReference>
<dbReference type="GO" id="GO:0140664">
    <property type="term" value="F:ATP-dependent DNA damage sensor activity"/>
    <property type="evidence" value="ECO:0007669"/>
    <property type="project" value="InterPro"/>
</dbReference>
<dbReference type="InterPro" id="IPR020568">
    <property type="entry name" value="Ribosomal_Su5_D2-typ_SF"/>
</dbReference>
<keyword evidence="9 12" id="KW-0238">DNA-binding</keyword>
<keyword evidence="3 12" id="KW-0227">DNA damage</keyword>
<keyword evidence="10 12" id="KW-0234">DNA repair</keyword>
<comment type="similarity">
    <text evidence="12">Belongs to the RecA family. RadA subfamily.</text>
</comment>
<dbReference type="GO" id="GO:0000725">
    <property type="term" value="P:recombinational repair"/>
    <property type="evidence" value="ECO:0007669"/>
    <property type="project" value="TreeGrafter"/>
</dbReference>
<evidence type="ECO:0000256" key="2">
    <source>
        <dbReference type="ARBA" id="ARBA00022741"/>
    </source>
</evidence>
<dbReference type="Pfam" id="PF18073">
    <property type="entry name" value="Zn_ribbon_LapB"/>
    <property type="match status" value="1"/>
</dbReference>
<evidence type="ECO:0000256" key="7">
    <source>
        <dbReference type="ARBA" id="ARBA00022840"/>
    </source>
</evidence>
<evidence type="ECO:0000256" key="8">
    <source>
        <dbReference type="ARBA" id="ARBA00023016"/>
    </source>
</evidence>
<evidence type="ECO:0000256" key="11">
    <source>
        <dbReference type="NCBIfam" id="TIGR00416"/>
    </source>
</evidence>
<evidence type="ECO:0000313" key="14">
    <source>
        <dbReference type="EMBL" id="HGE75057.1"/>
    </source>
</evidence>
<evidence type="ECO:0000256" key="4">
    <source>
        <dbReference type="ARBA" id="ARBA00022771"/>
    </source>
</evidence>
<keyword evidence="8" id="KW-0346">Stress response</keyword>
<dbReference type="GO" id="GO:0008270">
    <property type="term" value="F:zinc ion binding"/>
    <property type="evidence" value="ECO:0007669"/>
    <property type="project" value="UniProtKB-KW"/>
</dbReference>
<organism evidence="14">
    <name type="scientific">Mesoaciditoga lauensis</name>
    <dbReference type="NCBI Taxonomy" id="1495039"/>
    <lineage>
        <taxon>Bacteria</taxon>
        <taxon>Thermotogati</taxon>
        <taxon>Thermotogota</taxon>
        <taxon>Thermotogae</taxon>
        <taxon>Mesoaciditogales</taxon>
        <taxon>Mesoaciditogaceae</taxon>
        <taxon>Mesoaciditoga</taxon>
    </lineage>
</organism>
<keyword evidence="5" id="KW-0378">Hydrolase</keyword>
<evidence type="ECO:0000256" key="9">
    <source>
        <dbReference type="ARBA" id="ARBA00023125"/>
    </source>
</evidence>
<evidence type="ECO:0000256" key="3">
    <source>
        <dbReference type="ARBA" id="ARBA00022763"/>
    </source>
</evidence>
<dbReference type="InterPro" id="IPR003593">
    <property type="entry name" value="AAA+_ATPase"/>
</dbReference>
<dbReference type="Gene3D" id="3.30.230.10">
    <property type="match status" value="1"/>
</dbReference>
<dbReference type="AlphaFoldDB" id="A0A7V3REG9"/>
<evidence type="ECO:0000256" key="5">
    <source>
        <dbReference type="ARBA" id="ARBA00022801"/>
    </source>
</evidence>
<dbReference type="PRINTS" id="PR01874">
    <property type="entry name" value="DNAREPAIRADA"/>
</dbReference>
<proteinExistence type="inferred from homology"/>
<dbReference type="SMART" id="SM00382">
    <property type="entry name" value="AAA"/>
    <property type="match status" value="1"/>
</dbReference>
<evidence type="ECO:0000256" key="6">
    <source>
        <dbReference type="ARBA" id="ARBA00022833"/>
    </source>
</evidence>
<dbReference type="InterPro" id="IPR020588">
    <property type="entry name" value="RecA_ATP-bd"/>
</dbReference>
<dbReference type="Pfam" id="PF06745">
    <property type="entry name" value="ATPase"/>
    <property type="match status" value="1"/>
</dbReference>
<dbReference type="NCBIfam" id="TIGR00416">
    <property type="entry name" value="sms"/>
    <property type="match status" value="1"/>
</dbReference>
<sequence>MNQVKNDKEVYVCSECGYKSTKWFGKCPKCDSWDSAVRIEEGVRNGAPSMIDFEPSTADISIPGRIRTSMEEMDRVLGGGVIPGSVTLVAGGPGIGKSTLLLEYASVMSEFGDVYYISGEESIPQMLSRVKRVGIAKDRLFLSASVDVEGVLHSLKKRPIALVFDSIQTLHTSGMSALAGSVPQMRECTMKLIDYAKSNDVSTFIIGHITKEGNVAGPMVLEHMVDTVLYLEGEPRSGRRILRSMKNRFGPTDEIAVYEMENNGMIEISDPSKIFSDVDSEDPGNALSVIMEGSRPFMVNVQALATQSYRSGVVRISRGFENSKLLVLTAIVSSHLGVSLENKDIYLSILGGLRTTDPGIDLAVSISIFSAIKKTRFSSKIAFIGEVGLDGKIRSVPQIQTRILEAKRMGIERIISAKSSNSIEIEGVRTLKEAILKAFGGKD</sequence>
<dbReference type="PROSITE" id="PS50162">
    <property type="entry name" value="RECA_2"/>
    <property type="match status" value="1"/>
</dbReference>
<dbReference type="PANTHER" id="PTHR32472:SF10">
    <property type="entry name" value="DNA REPAIR PROTEIN RADA-LIKE PROTEIN"/>
    <property type="match status" value="1"/>
</dbReference>
<dbReference type="Pfam" id="PF13541">
    <property type="entry name" value="ChlI"/>
    <property type="match status" value="1"/>
</dbReference>
<dbReference type="GO" id="GO:0005829">
    <property type="term" value="C:cytosol"/>
    <property type="evidence" value="ECO:0007669"/>
    <property type="project" value="TreeGrafter"/>
</dbReference>
<dbReference type="InterPro" id="IPR014774">
    <property type="entry name" value="KaiC-like_dom"/>
</dbReference>
<dbReference type="SUPFAM" id="SSF54211">
    <property type="entry name" value="Ribosomal protein S5 domain 2-like"/>
    <property type="match status" value="1"/>
</dbReference>
<dbReference type="InterPro" id="IPR014721">
    <property type="entry name" value="Ribsml_uS5_D2-typ_fold_subgr"/>
</dbReference>
<dbReference type="GO" id="GO:0016787">
    <property type="term" value="F:hydrolase activity"/>
    <property type="evidence" value="ECO:0007669"/>
    <property type="project" value="UniProtKB-KW"/>
</dbReference>
<evidence type="ECO:0000256" key="12">
    <source>
        <dbReference type="RuleBase" id="RU003555"/>
    </source>
</evidence>
<evidence type="ECO:0000256" key="1">
    <source>
        <dbReference type="ARBA" id="ARBA00022723"/>
    </source>
</evidence>
<dbReference type="InterPro" id="IPR041166">
    <property type="entry name" value="Rubredoxin_2"/>
</dbReference>
<gene>
    <name evidence="14" type="primary">radA</name>
    <name evidence="14" type="ORF">ENX73_02900</name>
</gene>
<keyword evidence="7 12" id="KW-0067">ATP-binding</keyword>
<name>A0A7V3REG9_9BACT</name>
<feature type="domain" description="RecA family profile 1" evidence="13">
    <location>
        <begin position="62"/>
        <end position="209"/>
    </location>
</feature>
<keyword evidence="1 12" id="KW-0479">Metal-binding</keyword>
<comment type="function">
    <text evidence="12">DNA-dependent ATPase involved in processing of recombination intermediates, plays a role in repairing DNA breaks. Stimulates the branch migration of RecA-mediated strand transfer reactions, allowing the 3' invading strand to extend heteroduplex DNA faster. Binds ssDNA in the presence of ADP but not other nucleotides, has ATPase activity that is stimulated by ssDNA and various branched DNA structures, but inhibited by SSB. Does not have RecA's homology-searching function.</text>
</comment>
<dbReference type="InterPro" id="IPR027417">
    <property type="entry name" value="P-loop_NTPase"/>
</dbReference>
<comment type="caution">
    <text evidence="14">The sequence shown here is derived from an EMBL/GenBank/DDBJ whole genome shotgun (WGS) entry which is preliminary data.</text>
</comment>
<dbReference type="Gene3D" id="3.40.50.300">
    <property type="entry name" value="P-loop containing nucleotide triphosphate hydrolases"/>
    <property type="match status" value="1"/>
</dbReference>
<keyword evidence="6 12" id="KW-0862">Zinc</keyword>
<evidence type="ECO:0000256" key="10">
    <source>
        <dbReference type="ARBA" id="ARBA00023204"/>
    </source>
</evidence>